<dbReference type="GO" id="GO:0046076">
    <property type="term" value="P:dTTP catabolic process"/>
    <property type="evidence" value="ECO:0007669"/>
    <property type="project" value="TreeGrafter"/>
</dbReference>
<dbReference type="Gene3D" id="2.60.120.260">
    <property type="entry name" value="Galactose-binding domain-like"/>
    <property type="match status" value="1"/>
</dbReference>
<dbReference type="EMBL" id="AP019367">
    <property type="protein sequence ID" value="BBH49569.1"/>
    <property type="molecule type" value="Genomic_DNA"/>
</dbReference>
<dbReference type="InterPro" id="IPR048015">
    <property type="entry name" value="NTP-PPase_MazG-like_N"/>
</dbReference>
<dbReference type="InterPro" id="IPR036514">
    <property type="entry name" value="SGNH_hydro_sf"/>
</dbReference>
<dbReference type="GO" id="GO:0046047">
    <property type="term" value="P:TTP catabolic process"/>
    <property type="evidence" value="ECO:0007669"/>
    <property type="project" value="TreeGrafter"/>
</dbReference>
<dbReference type="InterPro" id="IPR004518">
    <property type="entry name" value="MazG-like_dom"/>
</dbReference>
<dbReference type="InterPro" id="IPR013830">
    <property type="entry name" value="SGNH_hydro"/>
</dbReference>
<dbReference type="PANTHER" id="PTHR30522">
    <property type="entry name" value="NUCLEOSIDE TRIPHOSPHATE PYROPHOSPHOHYDROLASE"/>
    <property type="match status" value="1"/>
</dbReference>
<dbReference type="PANTHER" id="PTHR30522:SF0">
    <property type="entry name" value="NUCLEOSIDE TRIPHOSPHATE PYROPHOSPHOHYDROLASE"/>
    <property type="match status" value="1"/>
</dbReference>
<dbReference type="GO" id="GO:0047429">
    <property type="term" value="F:nucleoside triphosphate diphosphatase activity"/>
    <property type="evidence" value="ECO:0007669"/>
    <property type="project" value="InterPro"/>
</dbReference>
<dbReference type="Pfam" id="PF03819">
    <property type="entry name" value="MazG"/>
    <property type="match status" value="1"/>
</dbReference>
<dbReference type="GO" id="GO:0006203">
    <property type="term" value="P:dGTP catabolic process"/>
    <property type="evidence" value="ECO:0007669"/>
    <property type="project" value="TreeGrafter"/>
</dbReference>
<feature type="domain" description="SGNH hydrolase-type esterase" evidence="2">
    <location>
        <begin position="169"/>
        <end position="331"/>
    </location>
</feature>
<dbReference type="GO" id="GO:0046061">
    <property type="term" value="P:dATP catabolic process"/>
    <property type="evidence" value="ECO:0007669"/>
    <property type="project" value="TreeGrafter"/>
</dbReference>
<dbReference type="Proteomes" id="UP000273154">
    <property type="component" value="Chromosome"/>
</dbReference>
<dbReference type="FunFam" id="1.10.287.1080:FF:000001">
    <property type="entry name" value="Nucleoside triphosphate pyrophosphohydrolase"/>
    <property type="match status" value="1"/>
</dbReference>
<organism evidence="3 4">
    <name type="scientific">Parolsenella catena</name>
    <dbReference type="NCBI Taxonomy" id="2003188"/>
    <lineage>
        <taxon>Bacteria</taxon>
        <taxon>Bacillati</taxon>
        <taxon>Actinomycetota</taxon>
        <taxon>Coriobacteriia</taxon>
        <taxon>Coriobacteriales</taxon>
        <taxon>Atopobiaceae</taxon>
        <taxon>Parolsenella</taxon>
    </lineage>
</organism>
<dbReference type="InterPro" id="IPR048011">
    <property type="entry name" value="NTP-PPase_MazG-like_C"/>
</dbReference>
<evidence type="ECO:0000259" key="2">
    <source>
        <dbReference type="Pfam" id="PF13472"/>
    </source>
</evidence>
<dbReference type="OrthoDB" id="9808939at2"/>
<sequence>MTAANIVPFIRGAHHLVYRPDGLVRPSRMSNKQMDAASAAGRERAASYTAGVTISLVTTGDEVSFDLSVVAPIHYESASVTETIELARARGDERAAEEGLVDGVDLYVDGAYVMTAPATDGVVTLAFDNPNHAPANVTVYLPCLMSVAVGNLSTNGSLEQAPTRGYLLALGDSITQGYVVGTPGSSWPAQVSRALGLDLVNQAIAGHHFDVHTLRGMKLLRENPPAVIVVAYGTNDWAHTDSAEDLVENMSRYLAKLADRFCDTPIYVLSPVWRADIDEPRPHGRDLAWVGSVLCDECARLDLNYVDGTSLVPADRALYADGRLHPDAAGATHMAAGVIERLQHDGITELLGGRHDEPRARADAQTLLRAGAPRRQRELEQAVRTIWRLRQPDGCPWDKVQTHESIKKNMIEEAYEAVDAIEAGDAAHLREELGDVLMQVLLHAQIAADAGEFTFADICRDLDEKLVRRHPHVFGAGVAARNADEVLDIWSRVKLEERRDAAEAEVAPAGLLDSVPRALPSLMQAQKISKKAAACGFDWDTTADVWDKVDEERREFSAEERGSAAALDEFGDVLFSAVNVARKEGIDAESALRHSCEKFRVRWAAMEAAAVSRGQSLEDLSHEELEELWAQAKREG</sequence>
<feature type="domain" description="NTP pyrophosphohydrolase MazG-like" evidence="1">
    <location>
        <begin position="401"/>
        <end position="474"/>
    </location>
</feature>
<accession>A0A3G9K7E1</accession>
<dbReference type="NCBIfam" id="TIGR00444">
    <property type="entry name" value="mazG"/>
    <property type="match status" value="1"/>
</dbReference>
<dbReference type="GO" id="GO:0046081">
    <property type="term" value="P:dUTP catabolic process"/>
    <property type="evidence" value="ECO:0007669"/>
    <property type="project" value="TreeGrafter"/>
</dbReference>
<gene>
    <name evidence="3" type="ORF">Pcatena_01560</name>
</gene>
<dbReference type="InterPro" id="IPR011551">
    <property type="entry name" value="NTP_PyrPHydrolase_MazG"/>
</dbReference>
<evidence type="ECO:0008006" key="5">
    <source>
        <dbReference type="Google" id="ProtNLM"/>
    </source>
</evidence>
<dbReference type="KEGG" id="pcat:Pcatena_01560"/>
<dbReference type="AlphaFoldDB" id="A0A3G9K7E1"/>
<keyword evidence="4" id="KW-1185">Reference proteome</keyword>
<dbReference type="CDD" id="cd11528">
    <property type="entry name" value="NTP-PPase_MazG_Nterm"/>
    <property type="match status" value="1"/>
</dbReference>
<dbReference type="Pfam" id="PF13472">
    <property type="entry name" value="Lipase_GDSL_2"/>
    <property type="match status" value="1"/>
</dbReference>
<dbReference type="GO" id="GO:0006950">
    <property type="term" value="P:response to stress"/>
    <property type="evidence" value="ECO:0007669"/>
    <property type="project" value="UniProtKB-ARBA"/>
</dbReference>
<evidence type="ECO:0000313" key="4">
    <source>
        <dbReference type="Proteomes" id="UP000273154"/>
    </source>
</evidence>
<dbReference type="NCBIfam" id="NF007113">
    <property type="entry name" value="PRK09562.1"/>
    <property type="match status" value="1"/>
</dbReference>
<dbReference type="CDD" id="cd11529">
    <property type="entry name" value="NTP-PPase_MazG_Cterm"/>
    <property type="match status" value="1"/>
</dbReference>
<proteinExistence type="predicted"/>
<dbReference type="Gene3D" id="1.10.287.1080">
    <property type="entry name" value="MazG-like"/>
    <property type="match status" value="2"/>
</dbReference>
<protein>
    <recommendedName>
        <fullName evidence="5">Nucleoside triphosphate pyrophosphohydrolase</fullName>
    </recommendedName>
</protein>
<evidence type="ECO:0000313" key="3">
    <source>
        <dbReference type="EMBL" id="BBH49569.1"/>
    </source>
</evidence>
<dbReference type="SUPFAM" id="SSF52266">
    <property type="entry name" value="SGNH hydrolase"/>
    <property type="match status" value="1"/>
</dbReference>
<dbReference type="Gene3D" id="3.40.50.1110">
    <property type="entry name" value="SGNH hydrolase"/>
    <property type="match status" value="1"/>
</dbReference>
<reference evidence="4" key="1">
    <citation type="submission" date="2018-11" db="EMBL/GenBank/DDBJ databases">
        <title>Comparative genomics of Parolsenella catena and Libanicoccus massiliensis: Reclassification of Libanicoccus massiliensis as Parolsenella massiliensis comb. nov.</title>
        <authorList>
            <person name="Sakamoto M."/>
            <person name="Ikeyama N."/>
            <person name="Murakami T."/>
            <person name="Mori H."/>
            <person name="Yuki M."/>
            <person name="Ohkuma M."/>
        </authorList>
    </citation>
    <scope>NUCLEOTIDE SEQUENCE [LARGE SCALE GENOMIC DNA]</scope>
    <source>
        <strain evidence="4">JCM 31932</strain>
    </source>
</reference>
<dbReference type="GO" id="GO:0046052">
    <property type="term" value="P:UTP catabolic process"/>
    <property type="evidence" value="ECO:0007669"/>
    <property type="project" value="TreeGrafter"/>
</dbReference>
<evidence type="ECO:0000259" key="1">
    <source>
        <dbReference type="Pfam" id="PF03819"/>
    </source>
</evidence>
<name>A0A3G9K7E1_9ACTN</name>
<dbReference type="SUPFAM" id="SSF101386">
    <property type="entry name" value="all-alpha NTP pyrophosphatases"/>
    <property type="match status" value="2"/>
</dbReference>